<proteinExistence type="predicted"/>
<protein>
    <submittedName>
        <fullName evidence="2">Uncharacterized protein</fullName>
    </submittedName>
</protein>
<dbReference type="AlphaFoldDB" id="A0A9D4S7H4"/>
<evidence type="ECO:0000313" key="2">
    <source>
        <dbReference type="EMBL" id="KAH3893460.1"/>
    </source>
</evidence>
<keyword evidence="3" id="KW-1185">Reference proteome</keyword>
<sequence length="51" mass="5629">MPHTSFKGGSKASHGVSIREARHPNIGVKGIDSSKTWYFSCKSYPSLSTRF</sequence>
<feature type="region of interest" description="Disordered" evidence="1">
    <location>
        <begin position="1"/>
        <end position="24"/>
    </location>
</feature>
<dbReference type="Proteomes" id="UP000828390">
    <property type="component" value="Unassembled WGS sequence"/>
</dbReference>
<name>A0A9D4S7H4_DREPO</name>
<comment type="caution">
    <text evidence="2">The sequence shown here is derived from an EMBL/GenBank/DDBJ whole genome shotgun (WGS) entry which is preliminary data.</text>
</comment>
<evidence type="ECO:0000313" key="3">
    <source>
        <dbReference type="Proteomes" id="UP000828390"/>
    </source>
</evidence>
<reference evidence="2" key="1">
    <citation type="journal article" date="2019" name="bioRxiv">
        <title>The Genome of the Zebra Mussel, Dreissena polymorpha: A Resource for Invasive Species Research.</title>
        <authorList>
            <person name="McCartney M.A."/>
            <person name="Auch B."/>
            <person name="Kono T."/>
            <person name="Mallez S."/>
            <person name="Zhang Y."/>
            <person name="Obille A."/>
            <person name="Becker A."/>
            <person name="Abrahante J.E."/>
            <person name="Garbe J."/>
            <person name="Badalamenti J.P."/>
            <person name="Herman A."/>
            <person name="Mangelson H."/>
            <person name="Liachko I."/>
            <person name="Sullivan S."/>
            <person name="Sone E.D."/>
            <person name="Koren S."/>
            <person name="Silverstein K.A.T."/>
            <person name="Beckman K.B."/>
            <person name="Gohl D.M."/>
        </authorList>
    </citation>
    <scope>NUCLEOTIDE SEQUENCE</scope>
    <source>
        <strain evidence="2">Duluth1</strain>
        <tissue evidence="2">Whole animal</tissue>
    </source>
</reference>
<reference evidence="2" key="2">
    <citation type="submission" date="2020-11" db="EMBL/GenBank/DDBJ databases">
        <authorList>
            <person name="McCartney M.A."/>
            <person name="Auch B."/>
            <person name="Kono T."/>
            <person name="Mallez S."/>
            <person name="Becker A."/>
            <person name="Gohl D.M."/>
            <person name="Silverstein K.A.T."/>
            <person name="Koren S."/>
            <person name="Bechman K.B."/>
            <person name="Herman A."/>
            <person name="Abrahante J.E."/>
            <person name="Garbe J."/>
        </authorList>
    </citation>
    <scope>NUCLEOTIDE SEQUENCE</scope>
    <source>
        <strain evidence="2">Duluth1</strain>
        <tissue evidence="2">Whole animal</tissue>
    </source>
</reference>
<accession>A0A9D4S7H4</accession>
<dbReference type="EMBL" id="JAIWYP010000001">
    <property type="protein sequence ID" value="KAH3893460.1"/>
    <property type="molecule type" value="Genomic_DNA"/>
</dbReference>
<gene>
    <name evidence="2" type="ORF">DPMN_017607</name>
</gene>
<evidence type="ECO:0000256" key="1">
    <source>
        <dbReference type="SAM" id="MobiDB-lite"/>
    </source>
</evidence>
<organism evidence="2 3">
    <name type="scientific">Dreissena polymorpha</name>
    <name type="common">Zebra mussel</name>
    <name type="synonym">Mytilus polymorpha</name>
    <dbReference type="NCBI Taxonomy" id="45954"/>
    <lineage>
        <taxon>Eukaryota</taxon>
        <taxon>Metazoa</taxon>
        <taxon>Spiralia</taxon>
        <taxon>Lophotrochozoa</taxon>
        <taxon>Mollusca</taxon>
        <taxon>Bivalvia</taxon>
        <taxon>Autobranchia</taxon>
        <taxon>Heteroconchia</taxon>
        <taxon>Euheterodonta</taxon>
        <taxon>Imparidentia</taxon>
        <taxon>Neoheterodontei</taxon>
        <taxon>Myida</taxon>
        <taxon>Dreissenoidea</taxon>
        <taxon>Dreissenidae</taxon>
        <taxon>Dreissena</taxon>
    </lineage>
</organism>